<protein>
    <submittedName>
        <fullName evidence="2">VOC family protein</fullName>
    </submittedName>
</protein>
<evidence type="ECO:0000313" key="2">
    <source>
        <dbReference type="EMBL" id="QJW85709.1"/>
    </source>
</evidence>
<keyword evidence="3" id="KW-1185">Reference proteome</keyword>
<proteinExistence type="predicted"/>
<name>A0ABX6P6A5_9BURK</name>
<dbReference type="Proteomes" id="UP000500826">
    <property type="component" value="Chromosome"/>
</dbReference>
<dbReference type="SUPFAM" id="SSF54593">
    <property type="entry name" value="Glyoxalase/Bleomycin resistance protein/Dihydroxybiphenyl dioxygenase"/>
    <property type="match status" value="1"/>
</dbReference>
<dbReference type="CDD" id="cd08351">
    <property type="entry name" value="ChaP_like"/>
    <property type="match status" value="1"/>
</dbReference>
<dbReference type="Gene3D" id="3.10.180.10">
    <property type="entry name" value="2,3-Dihydroxybiphenyl 1,2-Dioxygenase, domain 1"/>
    <property type="match status" value="1"/>
</dbReference>
<reference evidence="2 3" key="2">
    <citation type="submission" date="2020-05" db="EMBL/GenBank/DDBJ databases">
        <authorList>
            <person name="Khan S.A."/>
            <person name="Jeon C.O."/>
            <person name="Chun B.H."/>
        </authorList>
    </citation>
    <scope>NUCLEOTIDE SEQUENCE [LARGE SCALE GENOMIC DNA]</scope>
    <source>
        <strain evidence="2 3">H242</strain>
    </source>
</reference>
<evidence type="ECO:0000313" key="3">
    <source>
        <dbReference type="Proteomes" id="UP000500826"/>
    </source>
</evidence>
<evidence type="ECO:0000259" key="1">
    <source>
        <dbReference type="PROSITE" id="PS51819"/>
    </source>
</evidence>
<reference evidence="2 3" key="1">
    <citation type="submission" date="2020-05" db="EMBL/GenBank/DDBJ databases">
        <title>Ramlibacter rhizophilus sp. nov., isolated from rhizosphere soil of national flower Mugunghwa from South Korea.</title>
        <authorList>
            <person name="Zheng-Fei Y."/>
            <person name="Huan T."/>
        </authorList>
    </citation>
    <scope>NUCLEOTIDE SEQUENCE [LARGE SCALE GENOMIC DNA]</scope>
    <source>
        <strain evidence="2 3">H242</strain>
    </source>
</reference>
<feature type="domain" description="VOC" evidence="1">
    <location>
        <begin position="4"/>
        <end position="122"/>
    </location>
</feature>
<gene>
    <name evidence="2" type="ORF">HK414_02050</name>
</gene>
<sequence length="129" mass="14300">MTIHLDHTIVPSRDKAGAARQLAELLAVPRGRAAAGPFTAVYVNDSLTLDFIDTGEAFPVYHFCFRVDDAAFDAILARLDAAGIPWRGEVRGADDRKVGTYGGGRNVYWNQPDGHQWEILTRSYARQPR</sequence>
<dbReference type="InterPro" id="IPR037523">
    <property type="entry name" value="VOC_core"/>
</dbReference>
<dbReference type="InterPro" id="IPR029068">
    <property type="entry name" value="Glyas_Bleomycin-R_OHBP_Dase"/>
</dbReference>
<accession>A0ABX6P6A5</accession>
<dbReference type="PROSITE" id="PS51819">
    <property type="entry name" value="VOC"/>
    <property type="match status" value="1"/>
</dbReference>
<organism evidence="2 3">
    <name type="scientific">Ramlibacter terrae</name>
    <dbReference type="NCBI Taxonomy" id="2732511"/>
    <lineage>
        <taxon>Bacteria</taxon>
        <taxon>Pseudomonadati</taxon>
        <taxon>Pseudomonadota</taxon>
        <taxon>Betaproteobacteria</taxon>
        <taxon>Burkholderiales</taxon>
        <taxon>Comamonadaceae</taxon>
        <taxon>Ramlibacter</taxon>
    </lineage>
</organism>
<dbReference type="EMBL" id="CP053418">
    <property type="protein sequence ID" value="QJW85709.1"/>
    <property type="molecule type" value="Genomic_DNA"/>
</dbReference>